<accession>A0AAE1JGJ1</accession>
<name>A0AAE1JGJ1_9FABA</name>
<organism evidence="1 2">
    <name type="scientific">Acacia crassicarpa</name>
    <name type="common">northern wattle</name>
    <dbReference type="NCBI Taxonomy" id="499986"/>
    <lineage>
        <taxon>Eukaryota</taxon>
        <taxon>Viridiplantae</taxon>
        <taxon>Streptophyta</taxon>
        <taxon>Embryophyta</taxon>
        <taxon>Tracheophyta</taxon>
        <taxon>Spermatophyta</taxon>
        <taxon>Magnoliopsida</taxon>
        <taxon>eudicotyledons</taxon>
        <taxon>Gunneridae</taxon>
        <taxon>Pentapetalae</taxon>
        <taxon>rosids</taxon>
        <taxon>fabids</taxon>
        <taxon>Fabales</taxon>
        <taxon>Fabaceae</taxon>
        <taxon>Caesalpinioideae</taxon>
        <taxon>mimosoid clade</taxon>
        <taxon>Acacieae</taxon>
        <taxon>Acacia</taxon>
    </lineage>
</organism>
<comment type="caution">
    <text evidence="1">The sequence shown here is derived from an EMBL/GenBank/DDBJ whole genome shotgun (WGS) entry which is preliminary data.</text>
</comment>
<reference evidence="1" key="1">
    <citation type="submission" date="2023-10" db="EMBL/GenBank/DDBJ databases">
        <title>Chromosome-level genome of the transformable northern wattle, Acacia crassicarpa.</title>
        <authorList>
            <person name="Massaro I."/>
            <person name="Sinha N.R."/>
            <person name="Poethig S."/>
            <person name="Leichty A.R."/>
        </authorList>
    </citation>
    <scope>NUCLEOTIDE SEQUENCE</scope>
    <source>
        <strain evidence="1">Acra3RX</strain>
        <tissue evidence="1">Leaf</tissue>
    </source>
</reference>
<protein>
    <submittedName>
        <fullName evidence="1">Uncharacterized protein</fullName>
    </submittedName>
</protein>
<gene>
    <name evidence="1" type="ORF">QN277_023061</name>
</gene>
<proteinExistence type="predicted"/>
<evidence type="ECO:0000313" key="2">
    <source>
        <dbReference type="Proteomes" id="UP001293593"/>
    </source>
</evidence>
<dbReference type="EMBL" id="JAWXYG010000006">
    <property type="protein sequence ID" value="KAK4269970.1"/>
    <property type="molecule type" value="Genomic_DNA"/>
</dbReference>
<sequence>MGFHYQVDTIEEAANFSTSLIIKVGGFSEVMDSLVKSISQGLSERELEYSLPEDNHPDWLAFKDEGSSVSFKVSQVDNRCLKAMVICIMFSSLQVSSAVYYPLSFLIKNYTKASIDFYKRDSSETSSNEEEWHKISSNLDPGNEVEVKVDFAHKYIVLEKTIVYLVYGDDDTGRRIVE</sequence>
<keyword evidence="2" id="KW-1185">Reference proteome</keyword>
<evidence type="ECO:0000313" key="1">
    <source>
        <dbReference type="EMBL" id="KAK4269970.1"/>
    </source>
</evidence>
<dbReference type="Proteomes" id="UP001293593">
    <property type="component" value="Unassembled WGS sequence"/>
</dbReference>
<dbReference type="AlphaFoldDB" id="A0AAE1JGJ1"/>